<gene>
    <name evidence="2" type="ORF">SCF082_LOCUS6495</name>
</gene>
<keyword evidence="3" id="KW-1185">Reference proteome</keyword>
<evidence type="ECO:0000313" key="3">
    <source>
        <dbReference type="Proteomes" id="UP001642464"/>
    </source>
</evidence>
<dbReference type="EMBL" id="CAXAMM010003569">
    <property type="protein sequence ID" value="CAK9000440.1"/>
    <property type="molecule type" value="Genomic_DNA"/>
</dbReference>
<accession>A0ABP0ICX5</accession>
<dbReference type="Proteomes" id="UP001642464">
    <property type="component" value="Unassembled WGS sequence"/>
</dbReference>
<feature type="region of interest" description="Disordered" evidence="1">
    <location>
        <begin position="1"/>
        <end position="20"/>
    </location>
</feature>
<feature type="compositionally biased region" description="Basic and acidic residues" evidence="1">
    <location>
        <begin position="57"/>
        <end position="74"/>
    </location>
</feature>
<protein>
    <submittedName>
        <fullName evidence="2">Uncharacterized protein</fullName>
    </submittedName>
</protein>
<feature type="non-terminal residue" evidence="2">
    <location>
        <position position="1"/>
    </location>
</feature>
<feature type="region of interest" description="Disordered" evidence="1">
    <location>
        <begin position="37"/>
        <end position="74"/>
    </location>
</feature>
<evidence type="ECO:0000256" key="1">
    <source>
        <dbReference type="SAM" id="MobiDB-lite"/>
    </source>
</evidence>
<sequence length="91" mass="10224">NNWRQKKGMGQGKRDEWGGEYAEGGYRDVAGNFFPYGSGRSRKRTPGKGWQAWQEAKQAEERKSGKAKGKLRDDGWTAAMMSAVQDLAGRR</sequence>
<name>A0ABP0ICX5_9DINO</name>
<comment type="caution">
    <text evidence="2">The sequence shown here is derived from an EMBL/GenBank/DDBJ whole genome shotgun (WGS) entry which is preliminary data.</text>
</comment>
<organism evidence="2 3">
    <name type="scientific">Durusdinium trenchii</name>
    <dbReference type="NCBI Taxonomy" id="1381693"/>
    <lineage>
        <taxon>Eukaryota</taxon>
        <taxon>Sar</taxon>
        <taxon>Alveolata</taxon>
        <taxon>Dinophyceae</taxon>
        <taxon>Suessiales</taxon>
        <taxon>Symbiodiniaceae</taxon>
        <taxon>Durusdinium</taxon>
    </lineage>
</organism>
<feature type="non-terminal residue" evidence="2">
    <location>
        <position position="91"/>
    </location>
</feature>
<reference evidence="2 3" key="1">
    <citation type="submission" date="2024-02" db="EMBL/GenBank/DDBJ databases">
        <authorList>
            <person name="Chen Y."/>
            <person name="Shah S."/>
            <person name="Dougan E. K."/>
            <person name="Thang M."/>
            <person name="Chan C."/>
        </authorList>
    </citation>
    <scope>NUCLEOTIDE SEQUENCE [LARGE SCALE GENOMIC DNA]</scope>
</reference>
<evidence type="ECO:0000313" key="2">
    <source>
        <dbReference type="EMBL" id="CAK9000440.1"/>
    </source>
</evidence>
<proteinExistence type="predicted"/>